<dbReference type="GO" id="GO:0003725">
    <property type="term" value="F:double-stranded RNA binding"/>
    <property type="evidence" value="ECO:0007669"/>
    <property type="project" value="InterPro"/>
</dbReference>
<dbReference type="Pfam" id="PF00294">
    <property type="entry name" value="PfkB"/>
    <property type="match status" value="1"/>
</dbReference>
<evidence type="ECO:0000256" key="5">
    <source>
        <dbReference type="ARBA" id="ARBA00023274"/>
    </source>
</evidence>
<dbReference type="InterPro" id="IPR044444">
    <property type="entry name" value="Ribosomal_mL44_DSRM_metazoa"/>
</dbReference>
<dbReference type="STRING" id="331657.A0A4V6WKZ0"/>
<dbReference type="GO" id="GO:0004525">
    <property type="term" value="F:ribonuclease III activity"/>
    <property type="evidence" value="ECO:0007669"/>
    <property type="project" value="InterPro"/>
</dbReference>
<evidence type="ECO:0000256" key="6">
    <source>
        <dbReference type="ARBA" id="ARBA00024034"/>
    </source>
</evidence>
<dbReference type="InterPro" id="IPR036389">
    <property type="entry name" value="RNase_III_sf"/>
</dbReference>
<dbReference type="OrthoDB" id="67027at2759"/>
<keyword evidence="5" id="KW-0687">Ribonucleoprotein</keyword>
<dbReference type="InterPro" id="IPR011611">
    <property type="entry name" value="PfkB_dom"/>
</dbReference>
<evidence type="ECO:0000256" key="7">
    <source>
        <dbReference type="ARBA" id="ARBA00035187"/>
    </source>
</evidence>
<name>A0A4V6WKZ0_9PEZI</name>
<dbReference type="SUPFAM" id="SSF69065">
    <property type="entry name" value="RNase III domain-like"/>
    <property type="match status" value="1"/>
</dbReference>
<dbReference type="SMART" id="SM00358">
    <property type="entry name" value="DSRM"/>
    <property type="match status" value="1"/>
</dbReference>
<sequence length="375" mass="40578">MVIRAGKDGCYIASNTEVKQWLPAVHPPSSKKVVDPTGGGNGFLGGFAVGLVRWSREAGHGFGRLEEAAIWGSVAASFCIEQVDFNNSSLAILGSEILGYHTSEYLLCHYPRLPMTVLFAAQYAYVGPKALRSMTLEWGVEVAAEPGGEVDPGLLQLKRLRPEEAVIQAGKTGRPNQQWAYRRGTSSRIVYDDQFGDLKKDATTASGNAMVVGSSTAQGPGATDEEASKNFVRALVGAVYLHAGRAAAKRFFEQHFLSRQLELSKLFDFKHAPRDLSRLCAREGFESPVARLISETGRLSRHPVFVVGVYSGNDKLGEGAGASLDEARIRAAAAALKGWYLYSPIDAMVPSDVEGGDKEKKKWEPAMIDIGEIIT</sequence>
<feature type="domain" description="RNase III" evidence="9">
    <location>
        <begin position="64"/>
        <end position="266"/>
    </location>
</feature>
<keyword evidence="4" id="KW-0496">Mitochondrion</keyword>
<dbReference type="GO" id="GO:0006396">
    <property type="term" value="P:RNA processing"/>
    <property type="evidence" value="ECO:0007669"/>
    <property type="project" value="InterPro"/>
</dbReference>
<keyword evidence="3" id="KW-0689">Ribosomal protein</keyword>
<dbReference type="CDD" id="cd19873">
    <property type="entry name" value="DSRM_MRPL3_like"/>
    <property type="match status" value="1"/>
</dbReference>
<gene>
    <name evidence="10" type="ORF">B0A49_05946</name>
</gene>
<dbReference type="FunFam" id="3.30.160.20:FF:000043">
    <property type="entry name" value="60S ribosomal protein L3"/>
    <property type="match status" value="1"/>
</dbReference>
<dbReference type="SMART" id="SM00535">
    <property type="entry name" value="RIBOc"/>
    <property type="match status" value="1"/>
</dbReference>
<evidence type="ECO:0000256" key="2">
    <source>
        <dbReference type="ARBA" id="ARBA00022884"/>
    </source>
</evidence>
<dbReference type="Pfam" id="PF22892">
    <property type="entry name" value="DSRM_MRPL44"/>
    <property type="match status" value="1"/>
</dbReference>
<evidence type="ECO:0000313" key="11">
    <source>
        <dbReference type="Proteomes" id="UP000308768"/>
    </source>
</evidence>
<comment type="subcellular location">
    <subcellularLocation>
        <location evidence="1">Mitochondrion</location>
    </subcellularLocation>
</comment>
<evidence type="ECO:0000259" key="8">
    <source>
        <dbReference type="SMART" id="SM00358"/>
    </source>
</evidence>
<keyword evidence="11" id="KW-1185">Reference proteome</keyword>
<dbReference type="Gene3D" id="3.30.160.20">
    <property type="match status" value="1"/>
</dbReference>
<evidence type="ECO:0000256" key="4">
    <source>
        <dbReference type="ARBA" id="ARBA00023128"/>
    </source>
</evidence>
<dbReference type="PANTHER" id="PTHR47098">
    <property type="entry name" value="PROTEIN MAK32"/>
    <property type="match status" value="1"/>
</dbReference>
<dbReference type="SUPFAM" id="SSF54768">
    <property type="entry name" value="dsRNA-binding domain-like"/>
    <property type="match status" value="1"/>
</dbReference>
<protein>
    <recommendedName>
        <fullName evidence="7">Large ribosomal subunit protein mL44</fullName>
    </recommendedName>
</protein>
<evidence type="ECO:0000256" key="1">
    <source>
        <dbReference type="ARBA" id="ARBA00004173"/>
    </source>
</evidence>
<dbReference type="EMBL" id="NAJN01000759">
    <property type="protein sequence ID" value="TKA69069.1"/>
    <property type="molecule type" value="Genomic_DNA"/>
</dbReference>
<dbReference type="InterPro" id="IPR044443">
    <property type="entry name" value="Ribosomal_mL44_DSRM_fung"/>
</dbReference>
<dbReference type="Proteomes" id="UP000308768">
    <property type="component" value="Unassembled WGS sequence"/>
</dbReference>
<dbReference type="Gene3D" id="1.10.1520.10">
    <property type="entry name" value="Ribonuclease III domain"/>
    <property type="match status" value="1"/>
</dbReference>
<comment type="similarity">
    <text evidence="6">Belongs to the ribonuclease III family. Mitochondrion-specific ribosomal protein mL44 subfamily.</text>
</comment>
<dbReference type="InterPro" id="IPR000999">
    <property type="entry name" value="RNase_III_dom"/>
</dbReference>
<evidence type="ECO:0000256" key="3">
    <source>
        <dbReference type="ARBA" id="ARBA00022980"/>
    </source>
</evidence>
<reference evidence="10 11" key="1">
    <citation type="submission" date="2017-03" db="EMBL/GenBank/DDBJ databases">
        <title>Genomes of endolithic fungi from Antarctica.</title>
        <authorList>
            <person name="Coleine C."/>
            <person name="Masonjones S."/>
            <person name="Stajich J.E."/>
        </authorList>
    </citation>
    <scope>NUCLEOTIDE SEQUENCE [LARGE SCALE GENOMIC DNA]</scope>
    <source>
        <strain evidence="10 11">CCFEE 5187</strain>
    </source>
</reference>
<dbReference type="PANTHER" id="PTHR47098:SF2">
    <property type="entry name" value="PROTEIN MAK32"/>
    <property type="match status" value="1"/>
</dbReference>
<proteinExistence type="inferred from homology"/>
<keyword evidence="2" id="KW-0694">RNA-binding</keyword>
<accession>A0A4V6WKZ0</accession>
<evidence type="ECO:0000259" key="9">
    <source>
        <dbReference type="SMART" id="SM00535"/>
    </source>
</evidence>
<evidence type="ECO:0000313" key="10">
    <source>
        <dbReference type="EMBL" id="TKA69069.1"/>
    </source>
</evidence>
<comment type="caution">
    <text evidence="10">The sequence shown here is derived from an EMBL/GenBank/DDBJ whole genome shotgun (WGS) entry which is preliminary data.</text>
</comment>
<dbReference type="InterPro" id="IPR029056">
    <property type="entry name" value="Ribokinase-like"/>
</dbReference>
<dbReference type="SUPFAM" id="SSF53613">
    <property type="entry name" value="Ribokinase-like"/>
    <property type="match status" value="1"/>
</dbReference>
<dbReference type="InterPro" id="IPR014720">
    <property type="entry name" value="dsRBD_dom"/>
</dbReference>
<organism evidence="10 11">
    <name type="scientific">Cryomyces minteri</name>
    <dbReference type="NCBI Taxonomy" id="331657"/>
    <lineage>
        <taxon>Eukaryota</taxon>
        <taxon>Fungi</taxon>
        <taxon>Dikarya</taxon>
        <taxon>Ascomycota</taxon>
        <taxon>Pezizomycotina</taxon>
        <taxon>Dothideomycetes</taxon>
        <taxon>Dothideomycetes incertae sedis</taxon>
        <taxon>Cryomyces</taxon>
    </lineage>
</organism>
<feature type="domain" description="DRBM" evidence="8">
    <location>
        <begin position="272"/>
        <end position="340"/>
    </location>
</feature>
<dbReference type="AlphaFoldDB" id="A0A4V6WKZ0"/>